<sequence length="62" mass="6730">MITSYRFVSVSELPAITPPLDAPGTSSTPCSLRGWTGHLLDGRWSSNDDTRTPSQVPLHMMG</sequence>
<gene>
    <name evidence="3" type="ORF">HannXRQ_Chr12g0382381</name>
    <name evidence="2" type="ORF">HanXRQr2_Chr12g0561971</name>
</gene>
<dbReference type="AlphaFoldDB" id="A0A251T556"/>
<dbReference type="Gramene" id="mRNA:HanXRQr2_Chr12g0561971">
    <property type="protein sequence ID" value="mRNA:HanXRQr2_Chr12g0561971"/>
    <property type="gene ID" value="HanXRQr2_Chr12g0561971"/>
</dbReference>
<reference evidence="3" key="2">
    <citation type="submission" date="2017-02" db="EMBL/GenBank/DDBJ databases">
        <title>Sunflower complete genome.</title>
        <authorList>
            <person name="Langlade N."/>
            <person name="Munos S."/>
        </authorList>
    </citation>
    <scope>NUCLEOTIDE SEQUENCE [LARGE SCALE GENOMIC DNA]</scope>
    <source>
        <tissue evidence="3">Leaves</tissue>
    </source>
</reference>
<dbReference type="InParanoid" id="A0A251T556"/>
<keyword evidence="4" id="KW-1185">Reference proteome</keyword>
<feature type="region of interest" description="Disordered" evidence="1">
    <location>
        <begin position="43"/>
        <end position="62"/>
    </location>
</feature>
<organism evidence="3 4">
    <name type="scientific">Helianthus annuus</name>
    <name type="common">Common sunflower</name>
    <dbReference type="NCBI Taxonomy" id="4232"/>
    <lineage>
        <taxon>Eukaryota</taxon>
        <taxon>Viridiplantae</taxon>
        <taxon>Streptophyta</taxon>
        <taxon>Embryophyta</taxon>
        <taxon>Tracheophyta</taxon>
        <taxon>Spermatophyta</taxon>
        <taxon>Magnoliopsida</taxon>
        <taxon>eudicotyledons</taxon>
        <taxon>Gunneridae</taxon>
        <taxon>Pentapetalae</taxon>
        <taxon>asterids</taxon>
        <taxon>campanulids</taxon>
        <taxon>Asterales</taxon>
        <taxon>Asteraceae</taxon>
        <taxon>Asteroideae</taxon>
        <taxon>Heliantheae alliance</taxon>
        <taxon>Heliantheae</taxon>
        <taxon>Helianthus</taxon>
    </lineage>
</organism>
<dbReference type="EMBL" id="MNCJ02000327">
    <property type="protein sequence ID" value="KAF5779643.1"/>
    <property type="molecule type" value="Genomic_DNA"/>
</dbReference>
<evidence type="ECO:0000256" key="1">
    <source>
        <dbReference type="SAM" id="MobiDB-lite"/>
    </source>
</evidence>
<reference evidence="2 4" key="1">
    <citation type="journal article" date="2017" name="Nature">
        <title>The sunflower genome provides insights into oil metabolism, flowering and Asterid evolution.</title>
        <authorList>
            <person name="Badouin H."/>
            <person name="Gouzy J."/>
            <person name="Grassa C.J."/>
            <person name="Murat F."/>
            <person name="Staton S.E."/>
            <person name="Cottret L."/>
            <person name="Lelandais-Briere C."/>
            <person name="Owens G.L."/>
            <person name="Carrere S."/>
            <person name="Mayjonade B."/>
            <person name="Legrand L."/>
            <person name="Gill N."/>
            <person name="Kane N.C."/>
            <person name="Bowers J.E."/>
            <person name="Hubner S."/>
            <person name="Bellec A."/>
            <person name="Berard A."/>
            <person name="Berges H."/>
            <person name="Blanchet N."/>
            <person name="Boniface M.C."/>
            <person name="Brunel D."/>
            <person name="Catrice O."/>
            <person name="Chaidir N."/>
            <person name="Claudel C."/>
            <person name="Donnadieu C."/>
            <person name="Faraut T."/>
            <person name="Fievet G."/>
            <person name="Helmstetter N."/>
            <person name="King M."/>
            <person name="Knapp S.J."/>
            <person name="Lai Z."/>
            <person name="Le Paslier M.C."/>
            <person name="Lippi Y."/>
            <person name="Lorenzon L."/>
            <person name="Mandel J.R."/>
            <person name="Marage G."/>
            <person name="Marchand G."/>
            <person name="Marquand E."/>
            <person name="Bret-Mestries E."/>
            <person name="Morien E."/>
            <person name="Nambeesan S."/>
            <person name="Nguyen T."/>
            <person name="Pegot-Espagnet P."/>
            <person name="Pouilly N."/>
            <person name="Raftis F."/>
            <person name="Sallet E."/>
            <person name="Schiex T."/>
            <person name="Thomas J."/>
            <person name="Vandecasteele C."/>
            <person name="Vares D."/>
            <person name="Vear F."/>
            <person name="Vautrin S."/>
            <person name="Crespi M."/>
            <person name="Mangin B."/>
            <person name="Burke J.M."/>
            <person name="Salse J."/>
            <person name="Munos S."/>
            <person name="Vincourt P."/>
            <person name="Rieseberg L.H."/>
            <person name="Langlade N.B."/>
        </authorList>
    </citation>
    <scope>NUCLEOTIDE SEQUENCE [LARGE SCALE GENOMIC DNA]</scope>
    <source>
        <strain evidence="4">cv. SF193</strain>
        <tissue evidence="2">Leaves</tissue>
    </source>
</reference>
<dbReference type="EMBL" id="CM007901">
    <property type="protein sequence ID" value="OTG06228.1"/>
    <property type="molecule type" value="Genomic_DNA"/>
</dbReference>
<evidence type="ECO:0000313" key="4">
    <source>
        <dbReference type="Proteomes" id="UP000215914"/>
    </source>
</evidence>
<dbReference type="Proteomes" id="UP000215914">
    <property type="component" value="Chromosome 12"/>
</dbReference>
<proteinExistence type="predicted"/>
<evidence type="ECO:0000313" key="2">
    <source>
        <dbReference type="EMBL" id="KAF5779643.1"/>
    </source>
</evidence>
<reference evidence="2" key="3">
    <citation type="submission" date="2020-06" db="EMBL/GenBank/DDBJ databases">
        <title>Helianthus annuus Genome sequencing and assembly Release 2.</title>
        <authorList>
            <person name="Gouzy J."/>
            <person name="Langlade N."/>
            <person name="Munos S."/>
        </authorList>
    </citation>
    <scope>NUCLEOTIDE SEQUENCE</scope>
    <source>
        <tissue evidence="2">Leaves</tissue>
    </source>
</reference>
<evidence type="ECO:0000313" key="3">
    <source>
        <dbReference type="EMBL" id="OTG06228.1"/>
    </source>
</evidence>
<protein>
    <submittedName>
        <fullName evidence="3">Uncharacterized protein</fullName>
    </submittedName>
</protein>
<name>A0A251T556_HELAN</name>
<accession>A0A251T556</accession>